<dbReference type="Proteomes" id="UP000186549">
    <property type="component" value="Unassembled WGS sequence"/>
</dbReference>
<dbReference type="InterPro" id="IPR015655">
    <property type="entry name" value="PP2C"/>
</dbReference>
<name>A0A1Q6HZZ7_BACUN</name>
<dbReference type="SMART" id="SM00332">
    <property type="entry name" value="PP2Cc"/>
    <property type="match status" value="1"/>
</dbReference>
<dbReference type="SMART" id="SM00331">
    <property type="entry name" value="PP2C_SIG"/>
    <property type="match status" value="1"/>
</dbReference>
<dbReference type="PANTHER" id="PTHR47992">
    <property type="entry name" value="PROTEIN PHOSPHATASE"/>
    <property type="match status" value="1"/>
</dbReference>
<protein>
    <recommendedName>
        <fullName evidence="3">PPM-type phosphatase domain-containing protein</fullName>
    </recommendedName>
</protein>
<dbReference type="InterPro" id="IPR036457">
    <property type="entry name" value="PPM-type-like_dom_sf"/>
</dbReference>
<dbReference type="Pfam" id="PF13672">
    <property type="entry name" value="PP2C_2"/>
    <property type="match status" value="1"/>
</dbReference>
<feature type="domain" description="PPM-type phosphatase" evidence="3">
    <location>
        <begin position="9"/>
        <end position="247"/>
    </location>
</feature>
<keyword evidence="2" id="KW-1133">Transmembrane helix</keyword>
<accession>A0A1Q6HZZ7</accession>
<keyword evidence="2" id="KW-0812">Transmembrane</keyword>
<dbReference type="GO" id="GO:0004722">
    <property type="term" value="F:protein serine/threonine phosphatase activity"/>
    <property type="evidence" value="ECO:0007669"/>
    <property type="project" value="InterPro"/>
</dbReference>
<evidence type="ECO:0000256" key="1">
    <source>
        <dbReference type="SAM" id="MobiDB-lite"/>
    </source>
</evidence>
<reference evidence="4 5" key="1">
    <citation type="journal article" date="2016" name="Nat. Biotechnol.">
        <title>Measurement of bacterial replication rates in microbial communities.</title>
        <authorList>
            <person name="Brown C.T."/>
            <person name="Olm M.R."/>
            <person name="Thomas B.C."/>
            <person name="Banfield J.F."/>
        </authorList>
    </citation>
    <scope>NUCLEOTIDE SEQUENCE [LARGE SCALE GENOMIC DNA]</scope>
    <source>
        <strain evidence="4">45_41</strain>
    </source>
</reference>
<dbReference type="CDD" id="cd00143">
    <property type="entry name" value="PP2Cc"/>
    <property type="match status" value="1"/>
</dbReference>
<dbReference type="Gene3D" id="3.60.40.10">
    <property type="entry name" value="PPM-type phosphatase domain"/>
    <property type="match status" value="1"/>
</dbReference>
<evidence type="ECO:0000259" key="3">
    <source>
        <dbReference type="PROSITE" id="PS51746"/>
    </source>
</evidence>
<sequence>MKDYSYCNIVGKTDVGCKRSGNEDWLDSFECRNGLVAVVCDGMGGHVGGEVASHLAVETIRKFLETNYFDNPRQAIIEACDAANEAIIDRTAEKPELTGMGATCVMLIVRDGKVYYGSVGDSRIYLVRSKRITQLTVDQSYVQMLVDMGEITKEQAEHHPRKNEITNALGLDSMKPATVAEVPIDPEAGDCFILCSDGLSGMVPDNAILKIAADQQRMSQRDRVDALINLAKKNGGLDNITCQIVEFAVTPSQVGAAEQKKKKNGIYAAIIAAAVIVIAAVVVLLLRKPDTDKNSPDNALMTQMSKPNTNIRNFGDTIRYVENKPFLTLTENHTYNSLEIEVYSDGKLVDTLVDRHPVKLGDVKFFPKSNVTAQVTGDKMNVALKSGADNGTNLTLTFSAGDSTFIYVFPVKLIKSSSKQPNTVTPLAPPAGKKGPSEPFIVDNTSQPDTPATDDGNDEQPLEVSINVSTTENSTEITLSSKKGTNTATQLFTDYAIGLISERTNWYSINCRDRRTCKIIVNNKKVPVRNAVISIPLDNAGGKSYRIHVKPLSTI</sequence>
<dbReference type="NCBIfam" id="NF033484">
    <property type="entry name" value="Stp1_PP2C_phos"/>
    <property type="match status" value="1"/>
</dbReference>
<keyword evidence="2" id="KW-0472">Membrane</keyword>
<organism evidence="4 5">
    <name type="scientific">Bacteroides uniformis</name>
    <dbReference type="NCBI Taxonomy" id="820"/>
    <lineage>
        <taxon>Bacteria</taxon>
        <taxon>Pseudomonadati</taxon>
        <taxon>Bacteroidota</taxon>
        <taxon>Bacteroidia</taxon>
        <taxon>Bacteroidales</taxon>
        <taxon>Bacteroidaceae</taxon>
        <taxon>Bacteroides</taxon>
    </lineage>
</organism>
<evidence type="ECO:0000313" key="4">
    <source>
        <dbReference type="EMBL" id="OKZ32186.1"/>
    </source>
</evidence>
<proteinExistence type="predicted"/>
<comment type="caution">
    <text evidence="4">The sequence shown here is derived from an EMBL/GenBank/DDBJ whole genome shotgun (WGS) entry which is preliminary data.</text>
</comment>
<evidence type="ECO:0000313" key="5">
    <source>
        <dbReference type="Proteomes" id="UP000186549"/>
    </source>
</evidence>
<dbReference type="EMBL" id="MNQU01000235">
    <property type="protein sequence ID" value="OKZ32186.1"/>
    <property type="molecule type" value="Genomic_DNA"/>
</dbReference>
<feature type="transmembrane region" description="Helical" evidence="2">
    <location>
        <begin position="266"/>
        <end position="286"/>
    </location>
</feature>
<dbReference type="SUPFAM" id="SSF81606">
    <property type="entry name" value="PP2C-like"/>
    <property type="match status" value="1"/>
</dbReference>
<dbReference type="PROSITE" id="PS51746">
    <property type="entry name" value="PPM_2"/>
    <property type="match status" value="1"/>
</dbReference>
<dbReference type="AlphaFoldDB" id="A0A1Q6HZZ7"/>
<gene>
    <name evidence="4" type="ORF">BHV79_10885</name>
</gene>
<dbReference type="InterPro" id="IPR001932">
    <property type="entry name" value="PPM-type_phosphatase-like_dom"/>
</dbReference>
<feature type="region of interest" description="Disordered" evidence="1">
    <location>
        <begin position="419"/>
        <end position="460"/>
    </location>
</feature>
<evidence type="ECO:0000256" key="2">
    <source>
        <dbReference type="SAM" id="Phobius"/>
    </source>
</evidence>